<keyword evidence="5" id="KW-1185">Reference proteome</keyword>
<evidence type="ECO:0000313" key="5">
    <source>
        <dbReference type="Proteomes" id="UP001500457"/>
    </source>
</evidence>
<accession>A0ABP9EUF6</accession>
<keyword evidence="2" id="KW-0520">NAD</keyword>
<protein>
    <recommendedName>
        <fullName evidence="3">FAD-binding domain-containing protein</fullName>
    </recommendedName>
</protein>
<dbReference type="RefSeq" id="WP_274233481.1">
    <property type="nucleotide sequence ID" value="NZ_BAABHQ010000014.1"/>
</dbReference>
<evidence type="ECO:0000313" key="4">
    <source>
        <dbReference type="EMBL" id="GAA4886975.1"/>
    </source>
</evidence>
<dbReference type="EMBL" id="BAABHQ010000014">
    <property type="protein sequence ID" value="GAA4886975.1"/>
    <property type="molecule type" value="Genomic_DNA"/>
</dbReference>
<evidence type="ECO:0000259" key="3">
    <source>
        <dbReference type="Pfam" id="PF01494"/>
    </source>
</evidence>
<dbReference type="PRINTS" id="PR00420">
    <property type="entry name" value="RNGMNOXGNASE"/>
</dbReference>
<sequence>MNVDSVAVLGGGPAGLYAARLLKLAHPAARVVVHEQSTPATTFGFGVAIAARTQRNLEAADPATLADVLASGRPHDMRMLVGDREARVHNGALIGIARPELLAILTRHARAAGVEIEHGSRVGVEDQDADLVIAADGVNSRTRTTLADELGAHVDVAGGLYLWAGVDVALDTAIFAPATTAHGTFVTHAYPYAEGRSTFLVETDEATWRAAGFDASTDETPLDASDTASLDYLSDAFADRLGGHRLIGNRTRWLRFRTVHCERWTHGNVVLLGDAAHTAHYSVGSGTKLAMEDAIALVRAVDAADDLPSALRSYEAERRPQVARLQELSRRSRLWWDSFPQRTHLPVDQLMVAYMTRTGNVDLTRFAGTSPDVVRRGLAAYAGTAVETLPDDLPAWVLDRPLDHGGRRWPGRLLDPAERERLSTPPGDTVGDLARVAVELDDPWSADGDALVKRLHDLAQRGWRGFWLTGPAARGAVLTRLDVGERLREETGALVVVEGPPDTLGDLAAGLVAGRTDLVCAG</sequence>
<dbReference type="InterPro" id="IPR036188">
    <property type="entry name" value="FAD/NAD-bd_sf"/>
</dbReference>
<feature type="domain" description="FAD-binding" evidence="3">
    <location>
        <begin position="128"/>
        <end position="326"/>
    </location>
</feature>
<organism evidence="4 5">
    <name type="scientific">Actinomycetospora straminea</name>
    <dbReference type="NCBI Taxonomy" id="663607"/>
    <lineage>
        <taxon>Bacteria</taxon>
        <taxon>Bacillati</taxon>
        <taxon>Actinomycetota</taxon>
        <taxon>Actinomycetes</taxon>
        <taxon>Pseudonocardiales</taxon>
        <taxon>Pseudonocardiaceae</taxon>
        <taxon>Actinomycetospora</taxon>
    </lineage>
</organism>
<reference evidence="5" key="1">
    <citation type="journal article" date="2019" name="Int. J. Syst. Evol. Microbiol.">
        <title>The Global Catalogue of Microorganisms (GCM) 10K type strain sequencing project: providing services to taxonomists for standard genome sequencing and annotation.</title>
        <authorList>
            <consortium name="The Broad Institute Genomics Platform"/>
            <consortium name="The Broad Institute Genome Sequencing Center for Infectious Disease"/>
            <person name="Wu L."/>
            <person name="Ma J."/>
        </authorList>
    </citation>
    <scope>NUCLEOTIDE SEQUENCE [LARGE SCALE GENOMIC DNA]</scope>
    <source>
        <strain evidence="5">JCM 17983</strain>
    </source>
</reference>
<proteinExistence type="predicted"/>
<dbReference type="Gene3D" id="3.30.9.20">
    <property type="match status" value="1"/>
</dbReference>
<dbReference type="Pfam" id="PF01494">
    <property type="entry name" value="FAD_binding_3"/>
    <property type="match status" value="1"/>
</dbReference>
<dbReference type="Gene3D" id="3.50.50.60">
    <property type="entry name" value="FAD/NAD(P)-binding domain"/>
    <property type="match status" value="1"/>
</dbReference>
<evidence type="ECO:0000256" key="1">
    <source>
        <dbReference type="ARBA" id="ARBA00023002"/>
    </source>
</evidence>
<dbReference type="PANTHER" id="PTHR43476">
    <property type="entry name" value="3-(3-HYDROXY-PHENYL)PROPIONATE/3-HYDROXYCINNAMIC ACID HYDROXYLASE"/>
    <property type="match status" value="1"/>
</dbReference>
<dbReference type="InterPro" id="IPR002938">
    <property type="entry name" value="FAD-bd"/>
</dbReference>
<keyword evidence="1" id="KW-0560">Oxidoreductase</keyword>
<dbReference type="InterPro" id="IPR050631">
    <property type="entry name" value="PheA/TfdB_FAD_monoxygenase"/>
</dbReference>
<comment type="caution">
    <text evidence="4">The sequence shown here is derived from an EMBL/GenBank/DDBJ whole genome shotgun (WGS) entry which is preliminary data.</text>
</comment>
<evidence type="ECO:0000256" key="2">
    <source>
        <dbReference type="ARBA" id="ARBA00023027"/>
    </source>
</evidence>
<name>A0ABP9EUF6_9PSEU</name>
<dbReference type="PANTHER" id="PTHR43476:SF4">
    <property type="entry name" value="BLR0106 PROTEIN"/>
    <property type="match status" value="1"/>
</dbReference>
<dbReference type="SUPFAM" id="SSF51905">
    <property type="entry name" value="FAD/NAD(P)-binding domain"/>
    <property type="match status" value="1"/>
</dbReference>
<gene>
    <name evidence="4" type="ORF">GCM10023203_44710</name>
</gene>
<dbReference type="Proteomes" id="UP001500457">
    <property type="component" value="Unassembled WGS sequence"/>
</dbReference>